<proteinExistence type="inferred from homology"/>
<gene>
    <name evidence="3" type="ORF">GCM10009560_56950</name>
</gene>
<evidence type="ECO:0000256" key="2">
    <source>
        <dbReference type="ARBA" id="ARBA00023002"/>
    </source>
</evidence>
<organism evidence="3 4">
    <name type="scientific">Nonomuraea longicatena</name>
    <dbReference type="NCBI Taxonomy" id="83682"/>
    <lineage>
        <taxon>Bacteria</taxon>
        <taxon>Bacillati</taxon>
        <taxon>Actinomycetota</taxon>
        <taxon>Actinomycetes</taxon>
        <taxon>Streptosporangiales</taxon>
        <taxon>Streptosporangiaceae</taxon>
        <taxon>Nonomuraea</taxon>
    </lineage>
</organism>
<dbReference type="Gene3D" id="3.40.50.720">
    <property type="entry name" value="NAD(P)-binding Rossmann-like Domain"/>
    <property type="match status" value="1"/>
</dbReference>
<accession>A0ABN1QJD3</accession>
<dbReference type="InterPro" id="IPR036291">
    <property type="entry name" value="NAD(P)-bd_dom_sf"/>
</dbReference>
<dbReference type="PRINTS" id="PR00081">
    <property type="entry name" value="GDHRDH"/>
</dbReference>
<dbReference type="RefSeq" id="WP_343953161.1">
    <property type="nucleotide sequence ID" value="NZ_BAAAHQ010000035.1"/>
</dbReference>
<dbReference type="PROSITE" id="PS00061">
    <property type="entry name" value="ADH_SHORT"/>
    <property type="match status" value="1"/>
</dbReference>
<evidence type="ECO:0000313" key="4">
    <source>
        <dbReference type="Proteomes" id="UP001501578"/>
    </source>
</evidence>
<keyword evidence="2" id="KW-0560">Oxidoreductase</keyword>
<sequence>MHDAPLAEVRRLIAANLDLAVVGCGVAVRAFLAAGTAGAVVNLTSHQAARAVPGALPYATAKAAVEGLTRSLAVEYGTRGIRVNTVAPGSVATGRYTETVTPQVEAEMARLHPLGRVARAEEIAAVVVFLLSPAASFVNGATVPVDGGRTVLGLDPEARPIRE</sequence>
<dbReference type="SUPFAM" id="SSF51735">
    <property type="entry name" value="NAD(P)-binding Rossmann-fold domains"/>
    <property type="match status" value="1"/>
</dbReference>
<name>A0ABN1QJD3_9ACTN</name>
<keyword evidence="4" id="KW-1185">Reference proteome</keyword>
<evidence type="ECO:0000313" key="3">
    <source>
        <dbReference type="EMBL" id="GAA0943514.1"/>
    </source>
</evidence>
<comment type="caution">
    <text evidence="3">The sequence shown here is derived from an EMBL/GenBank/DDBJ whole genome shotgun (WGS) entry which is preliminary data.</text>
</comment>
<dbReference type="InterPro" id="IPR020904">
    <property type="entry name" value="Sc_DH/Rdtase_CS"/>
</dbReference>
<evidence type="ECO:0000256" key="1">
    <source>
        <dbReference type="ARBA" id="ARBA00006484"/>
    </source>
</evidence>
<comment type="similarity">
    <text evidence="1">Belongs to the short-chain dehydrogenases/reductases (SDR) family.</text>
</comment>
<dbReference type="PANTHER" id="PTHR24321">
    <property type="entry name" value="DEHYDROGENASES, SHORT CHAIN"/>
    <property type="match status" value="1"/>
</dbReference>
<dbReference type="Pfam" id="PF13561">
    <property type="entry name" value="adh_short_C2"/>
    <property type="match status" value="1"/>
</dbReference>
<dbReference type="CDD" id="cd05233">
    <property type="entry name" value="SDR_c"/>
    <property type="match status" value="1"/>
</dbReference>
<protein>
    <submittedName>
        <fullName evidence="3">Uncharacterized protein</fullName>
    </submittedName>
</protein>
<dbReference type="Proteomes" id="UP001501578">
    <property type="component" value="Unassembled WGS sequence"/>
</dbReference>
<reference evidence="3 4" key="1">
    <citation type="journal article" date="2019" name="Int. J. Syst. Evol. Microbiol.">
        <title>The Global Catalogue of Microorganisms (GCM) 10K type strain sequencing project: providing services to taxonomists for standard genome sequencing and annotation.</title>
        <authorList>
            <consortium name="The Broad Institute Genomics Platform"/>
            <consortium name="The Broad Institute Genome Sequencing Center for Infectious Disease"/>
            <person name="Wu L."/>
            <person name="Ma J."/>
        </authorList>
    </citation>
    <scope>NUCLEOTIDE SEQUENCE [LARGE SCALE GENOMIC DNA]</scope>
    <source>
        <strain evidence="3 4">JCM 11136</strain>
    </source>
</reference>
<dbReference type="InterPro" id="IPR002347">
    <property type="entry name" value="SDR_fam"/>
</dbReference>
<dbReference type="EMBL" id="BAAAHQ010000035">
    <property type="protein sequence ID" value="GAA0943514.1"/>
    <property type="molecule type" value="Genomic_DNA"/>
</dbReference>
<dbReference type="PANTHER" id="PTHR24321:SF14">
    <property type="entry name" value="SHORT-CHAIN TYPE DEHYDROGENASE_REDUCTASE BLR2146-RELATED"/>
    <property type="match status" value="1"/>
</dbReference>